<dbReference type="OrthoDB" id="2016903at2759"/>
<keyword evidence="1" id="KW-0732">Signal</keyword>
<organism evidence="3 4">
    <name type="scientific">Reticulomyxa filosa</name>
    <dbReference type="NCBI Taxonomy" id="46433"/>
    <lineage>
        <taxon>Eukaryota</taxon>
        <taxon>Sar</taxon>
        <taxon>Rhizaria</taxon>
        <taxon>Retaria</taxon>
        <taxon>Foraminifera</taxon>
        <taxon>Monothalamids</taxon>
        <taxon>Reticulomyxidae</taxon>
        <taxon>Reticulomyxa</taxon>
    </lineage>
</organism>
<dbReference type="AlphaFoldDB" id="X6NR90"/>
<feature type="chain" id="PRO_5004975748" description="Glycoside hydrolase family 38 N-terminal domain-containing protein" evidence="1">
    <location>
        <begin position="17"/>
        <end position="150"/>
    </location>
</feature>
<dbReference type="PANTHER" id="PTHR11607:SF3">
    <property type="entry name" value="LYSOSOMAL ALPHA-MANNOSIDASE"/>
    <property type="match status" value="1"/>
</dbReference>
<evidence type="ECO:0000313" key="4">
    <source>
        <dbReference type="Proteomes" id="UP000023152"/>
    </source>
</evidence>
<sequence>MSYSNIWAVFLSLALACDIGKSQVSGDHITVHIVAHTHDDVGTFVLLFFLPTQSVKKQKNYENSGDPFHKFTYVEQAYFSRWWNEQSDGMKEKVRALVASGQLQFNLGGWAMNDEVDIEKGSIFMSFAMKSLKISKQLHNTYIYICTSTY</sequence>
<evidence type="ECO:0000256" key="1">
    <source>
        <dbReference type="SAM" id="SignalP"/>
    </source>
</evidence>
<evidence type="ECO:0000313" key="3">
    <source>
        <dbReference type="EMBL" id="ETO28244.1"/>
    </source>
</evidence>
<dbReference type="Gene3D" id="3.20.110.10">
    <property type="entry name" value="Glycoside hydrolase 38, N terminal domain"/>
    <property type="match status" value="1"/>
</dbReference>
<dbReference type="Pfam" id="PF01074">
    <property type="entry name" value="Glyco_hydro_38N"/>
    <property type="match status" value="1"/>
</dbReference>
<dbReference type="GO" id="GO:0006013">
    <property type="term" value="P:mannose metabolic process"/>
    <property type="evidence" value="ECO:0007669"/>
    <property type="project" value="InterPro"/>
</dbReference>
<gene>
    <name evidence="3" type="ORF">RFI_08885</name>
</gene>
<accession>X6NR90</accession>
<comment type="caution">
    <text evidence="3">The sequence shown here is derived from an EMBL/GenBank/DDBJ whole genome shotgun (WGS) entry which is preliminary data.</text>
</comment>
<feature type="signal peptide" evidence="1">
    <location>
        <begin position="1"/>
        <end position="16"/>
    </location>
</feature>
<reference evidence="3 4" key="1">
    <citation type="journal article" date="2013" name="Curr. Biol.">
        <title>The Genome of the Foraminiferan Reticulomyxa filosa.</title>
        <authorList>
            <person name="Glockner G."/>
            <person name="Hulsmann N."/>
            <person name="Schleicher M."/>
            <person name="Noegel A.A."/>
            <person name="Eichinger L."/>
            <person name="Gallinger C."/>
            <person name="Pawlowski J."/>
            <person name="Sierra R."/>
            <person name="Euteneuer U."/>
            <person name="Pillet L."/>
            <person name="Moustafa A."/>
            <person name="Platzer M."/>
            <person name="Groth M."/>
            <person name="Szafranski K."/>
            <person name="Schliwa M."/>
        </authorList>
    </citation>
    <scope>NUCLEOTIDE SEQUENCE [LARGE SCALE GENOMIC DNA]</scope>
</reference>
<feature type="non-terminal residue" evidence="3">
    <location>
        <position position="150"/>
    </location>
</feature>
<dbReference type="InterPro" id="IPR011330">
    <property type="entry name" value="Glyco_hydro/deAcase_b/a-brl"/>
</dbReference>
<dbReference type="InterPro" id="IPR000602">
    <property type="entry name" value="Glyco_hydro_38_N"/>
</dbReference>
<dbReference type="PANTHER" id="PTHR11607">
    <property type="entry name" value="ALPHA-MANNOSIDASE"/>
    <property type="match status" value="1"/>
</dbReference>
<evidence type="ECO:0000259" key="2">
    <source>
        <dbReference type="Pfam" id="PF01074"/>
    </source>
</evidence>
<protein>
    <recommendedName>
        <fullName evidence="2">Glycoside hydrolase family 38 N-terminal domain-containing protein</fullName>
    </recommendedName>
</protein>
<keyword evidence="4" id="KW-1185">Reference proteome</keyword>
<feature type="domain" description="Glycoside hydrolase family 38 N-terminal" evidence="2">
    <location>
        <begin position="30"/>
        <end position="127"/>
    </location>
</feature>
<dbReference type="EMBL" id="ASPP01006786">
    <property type="protein sequence ID" value="ETO28244.1"/>
    <property type="molecule type" value="Genomic_DNA"/>
</dbReference>
<dbReference type="InterPro" id="IPR027291">
    <property type="entry name" value="Glyco_hydro_38_N_sf"/>
</dbReference>
<dbReference type="SUPFAM" id="SSF88713">
    <property type="entry name" value="Glycoside hydrolase/deacetylase"/>
    <property type="match status" value="1"/>
</dbReference>
<dbReference type="Proteomes" id="UP000023152">
    <property type="component" value="Unassembled WGS sequence"/>
</dbReference>
<proteinExistence type="predicted"/>
<name>X6NR90_RETFI</name>
<dbReference type="InterPro" id="IPR050843">
    <property type="entry name" value="Glycosyl_Hydrlase_38"/>
</dbReference>
<dbReference type="GO" id="GO:0004559">
    <property type="term" value="F:alpha-mannosidase activity"/>
    <property type="evidence" value="ECO:0007669"/>
    <property type="project" value="InterPro"/>
</dbReference>